<accession>A0A8K0G950</accession>
<dbReference type="GO" id="GO:0016671">
    <property type="term" value="F:oxidoreductase activity, acting on a sulfur group of donors, disulfide as acceptor"/>
    <property type="evidence" value="ECO:0007669"/>
    <property type="project" value="InterPro"/>
</dbReference>
<comment type="caution">
    <text evidence="7">The sequence shown here is derived from an EMBL/GenBank/DDBJ whole genome shotgun (WGS) entry which is preliminary data.</text>
</comment>
<comment type="similarity">
    <text evidence="2">Belongs to the GILT family.</text>
</comment>
<evidence type="ECO:0000256" key="2">
    <source>
        <dbReference type="ARBA" id="ARBA00005679"/>
    </source>
</evidence>
<sequence length="213" mass="24080">MKIWLLFVLLGVFFFCQISGDGLMVTLFYESLCPGCQEFITKQLYPAYPKLEAYITLDLVPYGNIQRTYQNGTWEFECQHGPKECTINKLEACGLAKSEDMGHKLEFVYCVESSAENQADVNTIAKCASKIGLPDSEILQCALGQEGNTLLGLLGDKQNLIAPNHKYVPWLEFNYKHDEKTCEDALTNFLKTVCTLLNDKPDVCSNYNEVPQY</sequence>
<feature type="signal peptide" evidence="6">
    <location>
        <begin position="1"/>
        <end position="20"/>
    </location>
</feature>
<proteinExistence type="inferred from homology"/>
<keyword evidence="3" id="KW-0964">Secreted</keyword>
<keyword evidence="8" id="KW-1185">Reference proteome</keyword>
<dbReference type="PANTHER" id="PTHR13234:SF8">
    <property type="entry name" value="GAMMA-INTERFERON-INDUCIBLE LYSOSOMAL THIOL REDUCTASE"/>
    <property type="match status" value="1"/>
</dbReference>
<name>A0A8K0G950_IGNLU</name>
<evidence type="ECO:0000256" key="3">
    <source>
        <dbReference type="ARBA" id="ARBA00022525"/>
    </source>
</evidence>
<dbReference type="InterPro" id="IPR004911">
    <property type="entry name" value="Interferon-induced_GILT"/>
</dbReference>
<dbReference type="EMBL" id="VTPC01005286">
    <property type="protein sequence ID" value="KAF2896205.1"/>
    <property type="molecule type" value="Genomic_DNA"/>
</dbReference>
<dbReference type="GO" id="GO:0005576">
    <property type="term" value="C:extracellular region"/>
    <property type="evidence" value="ECO:0007669"/>
    <property type="project" value="UniProtKB-SubCell"/>
</dbReference>
<evidence type="ECO:0000256" key="6">
    <source>
        <dbReference type="SAM" id="SignalP"/>
    </source>
</evidence>
<feature type="chain" id="PRO_5035425181" description="Gamma-interferon-inducible lysosomal thiol reductase" evidence="6">
    <location>
        <begin position="21"/>
        <end position="213"/>
    </location>
</feature>
<dbReference type="AlphaFoldDB" id="A0A8K0G950"/>
<evidence type="ECO:0000313" key="7">
    <source>
        <dbReference type="EMBL" id="KAF2896205.1"/>
    </source>
</evidence>
<reference evidence="7" key="1">
    <citation type="submission" date="2019-08" db="EMBL/GenBank/DDBJ databases">
        <title>The genome of the North American firefly Photinus pyralis.</title>
        <authorList>
            <consortium name="Photinus pyralis genome working group"/>
            <person name="Fallon T.R."/>
            <person name="Sander Lower S.E."/>
            <person name="Weng J.-K."/>
        </authorList>
    </citation>
    <scope>NUCLEOTIDE SEQUENCE</scope>
    <source>
        <strain evidence="7">TRF0915ILg1</strain>
        <tissue evidence="7">Whole body</tissue>
    </source>
</reference>
<gene>
    <name evidence="7" type="ORF">ILUMI_09964</name>
</gene>
<comment type="subcellular location">
    <subcellularLocation>
        <location evidence="1">Secreted</location>
    </subcellularLocation>
</comment>
<evidence type="ECO:0008006" key="9">
    <source>
        <dbReference type="Google" id="ProtNLM"/>
    </source>
</evidence>
<evidence type="ECO:0000256" key="1">
    <source>
        <dbReference type="ARBA" id="ARBA00004613"/>
    </source>
</evidence>
<keyword evidence="4 6" id="KW-0732">Signal</keyword>
<keyword evidence="5" id="KW-0325">Glycoprotein</keyword>
<dbReference type="Pfam" id="PF03227">
    <property type="entry name" value="GILT"/>
    <property type="match status" value="1"/>
</dbReference>
<dbReference type="PANTHER" id="PTHR13234">
    <property type="entry name" value="GAMMA-INTERFERON INDUCIBLE LYSOSOMAL THIOL REDUCTASE GILT"/>
    <property type="match status" value="1"/>
</dbReference>
<protein>
    <recommendedName>
        <fullName evidence="9">Gamma-interferon-inducible lysosomal thiol reductase</fullName>
    </recommendedName>
</protein>
<evidence type="ECO:0000256" key="4">
    <source>
        <dbReference type="ARBA" id="ARBA00022729"/>
    </source>
</evidence>
<dbReference type="Proteomes" id="UP000801492">
    <property type="component" value="Unassembled WGS sequence"/>
</dbReference>
<evidence type="ECO:0000313" key="8">
    <source>
        <dbReference type="Proteomes" id="UP000801492"/>
    </source>
</evidence>
<organism evidence="7 8">
    <name type="scientific">Ignelater luminosus</name>
    <name type="common">Cucubano</name>
    <name type="synonym">Pyrophorus luminosus</name>
    <dbReference type="NCBI Taxonomy" id="2038154"/>
    <lineage>
        <taxon>Eukaryota</taxon>
        <taxon>Metazoa</taxon>
        <taxon>Ecdysozoa</taxon>
        <taxon>Arthropoda</taxon>
        <taxon>Hexapoda</taxon>
        <taxon>Insecta</taxon>
        <taxon>Pterygota</taxon>
        <taxon>Neoptera</taxon>
        <taxon>Endopterygota</taxon>
        <taxon>Coleoptera</taxon>
        <taxon>Polyphaga</taxon>
        <taxon>Elateriformia</taxon>
        <taxon>Elateroidea</taxon>
        <taxon>Elateridae</taxon>
        <taxon>Agrypninae</taxon>
        <taxon>Pyrophorini</taxon>
        <taxon>Ignelater</taxon>
    </lineage>
</organism>
<dbReference type="OrthoDB" id="958254at2759"/>
<evidence type="ECO:0000256" key="5">
    <source>
        <dbReference type="ARBA" id="ARBA00023180"/>
    </source>
</evidence>